<proteinExistence type="predicted"/>
<reference evidence="1" key="1">
    <citation type="submission" date="2022-08" db="EMBL/GenBank/DDBJ databases">
        <title>Genome sequencing of akame (Lates japonicus).</title>
        <authorList>
            <person name="Hashiguchi Y."/>
            <person name="Takahashi H."/>
        </authorList>
    </citation>
    <scope>NUCLEOTIDE SEQUENCE</scope>
    <source>
        <strain evidence="1">Kochi</strain>
    </source>
</reference>
<protein>
    <submittedName>
        <fullName evidence="1">Uncharacterized protein</fullName>
    </submittedName>
</protein>
<dbReference type="Proteomes" id="UP001279410">
    <property type="component" value="Unassembled WGS sequence"/>
</dbReference>
<evidence type="ECO:0000313" key="2">
    <source>
        <dbReference type="Proteomes" id="UP001279410"/>
    </source>
</evidence>
<keyword evidence="2" id="KW-1185">Reference proteome</keyword>
<accession>A0AAD3MDN3</accession>
<gene>
    <name evidence="1" type="ORF">AKAME5_000460200</name>
</gene>
<sequence>MAPFGSPTHGQILSLPTMEAPGQGGLMLVFRPWSEQDILEAIAHVTSPVDNLDMFQTQFEQFVREYGPTTVETR</sequence>
<evidence type="ECO:0000313" key="1">
    <source>
        <dbReference type="EMBL" id="GLD51574.1"/>
    </source>
</evidence>
<dbReference type="EMBL" id="BRZM01000011">
    <property type="protein sequence ID" value="GLD51574.1"/>
    <property type="molecule type" value="Genomic_DNA"/>
</dbReference>
<comment type="caution">
    <text evidence="1">The sequence shown here is derived from an EMBL/GenBank/DDBJ whole genome shotgun (WGS) entry which is preliminary data.</text>
</comment>
<dbReference type="AlphaFoldDB" id="A0AAD3MDN3"/>
<name>A0AAD3MDN3_LATJO</name>
<organism evidence="1 2">
    <name type="scientific">Lates japonicus</name>
    <name type="common">Japanese lates</name>
    <dbReference type="NCBI Taxonomy" id="270547"/>
    <lineage>
        <taxon>Eukaryota</taxon>
        <taxon>Metazoa</taxon>
        <taxon>Chordata</taxon>
        <taxon>Craniata</taxon>
        <taxon>Vertebrata</taxon>
        <taxon>Euteleostomi</taxon>
        <taxon>Actinopterygii</taxon>
        <taxon>Neopterygii</taxon>
        <taxon>Teleostei</taxon>
        <taxon>Neoteleostei</taxon>
        <taxon>Acanthomorphata</taxon>
        <taxon>Carangaria</taxon>
        <taxon>Carangaria incertae sedis</taxon>
        <taxon>Centropomidae</taxon>
        <taxon>Lates</taxon>
    </lineage>
</organism>